<evidence type="ECO:0000256" key="13">
    <source>
        <dbReference type="ARBA" id="ARBA00022842"/>
    </source>
</evidence>
<evidence type="ECO:0000256" key="14">
    <source>
        <dbReference type="ARBA" id="ARBA00047899"/>
    </source>
</evidence>
<evidence type="ECO:0000256" key="2">
    <source>
        <dbReference type="ARBA" id="ARBA00004496"/>
    </source>
</evidence>
<evidence type="ECO:0000256" key="11">
    <source>
        <dbReference type="ARBA" id="ARBA00022777"/>
    </source>
</evidence>
<dbReference type="InterPro" id="IPR011009">
    <property type="entry name" value="Kinase-like_dom_sf"/>
</dbReference>
<dbReference type="Gene3D" id="1.10.510.10">
    <property type="entry name" value="Transferase(Phosphotransferase) domain 1"/>
    <property type="match status" value="1"/>
</dbReference>
<dbReference type="PANTHER" id="PTHR48012:SF10">
    <property type="entry name" value="FI20177P1"/>
    <property type="match status" value="1"/>
</dbReference>
<dbReference type="EC" id="2.7.11.1" evidence="4"/>
<dbReference type="Gene3D" id="1.10.12.70">
    <property type="match status" value="1"/>
</dbReference>
<gene>
    <name evidence="20" type="ORF">OCTVUL_1B008548</name>
</gene>
<keyword evidence="21" id="KW-1185">Reference proteome</keyword>
<keyword evidence="17" id="KW-0175">Coiled coil</keyword>
<evidence type="ECO:0000256" key="16">
    <source>
        <dbReference type="PROSITE-ProRule" id="PRU10141"/>
    </source>
</evidence>
<dbReference type="GO" id="GO:0046872">
    <property type="term" value="F:metal ion binding"/>
    <property type="evidence" value="ECO:0007669"/>
    <property type="project" value="UniProtKB-KW"/>
</dbReference>
<dbReference type="Pfam" id="PF00069">
    <property type="entry name" value="Pkinase"/>
    <property type="match status" value="1"/>
</dbReference>
<evidence type="ECO:0000256" key="12">
    <source>
        <dbReference type="ARBA" id="ARBA00022840"/>
    </source>
</evidence>
<evidence type="ECO:0000259" key="19">
    <source>
        <dbReference type="PROSITE" id="PS50011"/>
    </source>
</evidence>
<dbReference type="SUPFAM" id="SSF56112">
    <property type="entry name" value="Protein kinase-like (PK-like)"/>
    <property type="match status" value="1"/>
</dbReference>
<evidence type="ECO:0000256" key="1">
    <source>
        <dbReference type="ARBA" id="ARBA00001946"/>
    </source>
</evidence>
<evidence type="ECO:0000256" key="10">
    <source>
        <dbReference type="ARBA" id="ARBA00022741"/>
    </source>
</evidence>
<accession>A0AA36F773</accession>
<dbReference type="InterPro" id="IPR046409">
    <property type="entry name" value="PDC10_dimerisation_sf"/>
</dbReference>
<dbReference type="AlphaFoldDB" id="A0AA36F773"/>
<dbReference type="PROSITE" id="PS00107">
    <property type="entry name" value="PROTEIN_KINASE_ATP"/>
    <property type="match status" value="1"/>
</dbReference>
<dbReference type="InterPro" id="IPR048288">
    <property type="entry name" value="PDCD10_N"/>
</dbReference>
<sequence length="444" mass="50278">MAGQQRKNQVDPETKFSKLQKIGKGSFGEVFKGIDNESKQIVAIKIIDLEEAEDEIEDIQQEIMVLSQCDSSYVTKYFGSYLKGTKLWIIMEYLGGGSALDLMKAGLFQENDIAIILREILKGLDYLHSEKKLHRDIKAANVLLSEMGDVKLADFGVAGQLTNTTNFRHTFVGTPFWMAPEVIKQSAYDTKADIWSLGITAIELAKGEPPNSDMHPMRVLFLIPKNNPPQLYGNYSKSFKDFVELCLNKEPENRPTAKELLKTPFIKKAKKTAYLHDLIERYKKWKLSGGQQDSSSSDENEDSDIENEHWNDDWIMTRRSCDPKNGDGANALKATDSKPPRIARNQPSSGTESDIVPLPSNQASTCLSIIVFPILNELREHYRVVRPPQNIEAIDELRNAFDLVEKSCPGITDRFLTDVVRNIGEQMLREAEVRQGVEKFKRPY</sequence>
<dbReference type="CDD" id="cd06609">
    <property type="entry name" value="STKc_MST3_like"/>
    <property type="match status" value="1"/>
</dbReference>
<dbReference type="InterPro" id="IPR017441">
    <property type="entry name" value="Protein_kinase_ATP_BS"/>
</dbReference>
<comment type="cofactor">
    <cofactor evidence="1">
        <name>Mg(2+)</name>
        <dbReference type="ChEBI" id="CHEBI:18420"/>
    </cofactor>
</comment>
<feature type="compositionally biased region" description="Acidic residues" evidence="18">
    <location>
        <begin position="296"/>
        <end position="305"/>
    </location>
</feature>
<feature type="binding site" evidence="16">
    <location>
        <position position="45"/>
    </location>
    <ligand>
        <name>ATP</name>
        <dbReference type="ChEBI" id="CHEBI:30616"/>
    </ligand>
</feature>
<keyword evidence="6" id="KW-0723">Serine/threonine-protein kinase</keyword>
<dbReference type="InterPro" id="IPR050629">
    <property type="entry name" value="STE20/SPS1-PAK"/>
</dbReference>
<evidence type="ECO:0000256" key="4">
    <source>
        <dbReference type="ARBA" id="ARBA00012513"/>
    </source>
</evidence>
<keyword evidence="10 16" id="KW-0547">Nucleotide-binding</keyword>
<evidence type="ECO:0000256" key="9">
    <source>
        <dbReference type="ARBA" id="ARBA00022723"/>
    </source>
</evidence>
<feature type="coiled-coil region" evidence="17">
    <location>
        <begin position="42"/>
        <end position="69"/>
    </location>
</feature>
<dbReference type="InterPro" id="IPR000719">
    <property type="entry name" value="Prot_kinase_dom"/>
</dbReference>
<evidence type="ECO:0000313" key="20">
    <source>
        <dbReference type="EMBL" id="CAI9728376.1"/>
    </source>
</evidence>
<evidence type="ECO:0000256" key="15">
    <source>
        <dbReference type="ARBA" id="ARBA00048679"/>
    </source>
</evidence>
<evidence type="ECO:0000256" key="8">
    <source>
        <dbReference type="ARBA" id="ARBA00022679"/>
    </source>
</evidence>
<evidence type="ECO:0000313" key="21">
    <source>
        <dbReference type="Proteomes" id="UP001162480"/>
    </source>
</evidence>
<protein>
    <recommendedName>
        <fullName evidence="4">non-specific serine/threonine protein kinase</fullName>
        <ecNumber evidence="4">2.7.11.1</ecNumber>
    </recommendedName>
</protein>
<dbReference type="Proteomes" id="UP001162480">
    <property type="component" value="Chromosome 9"/>
</dbReference>
<dbReference type="SMART" id="SM00220">
    <property type="entry name" value="S_TKc"/>
    <property type="match status" value="1"/>
</dbReference>
<evidence type="ECO:0000256" key="5">
    <source>
        <dbReference type="ARBA" id="ARBA00022490"/>
    </source>
</evidence>
<evidence type="ECO:0000256" key="7">
    <source>
        <dbReference type="ARBA" id="ARBA00022553"/>
    </source>
</evidence>
<proteinExistence type="inferred from homology"/>
<evidence type="ECO:0000256" key="6">
    <source>
        <dbReference type="ARBA" id="ARBA00022527"/>
    </source>
</evidence>
<dbReference type="Gene3D" id="3.30.200.20">
    <property type="entry name" value="Phosphorylase Kinase, domain 1"/>
    <property type="match status" value="1"/>
</dbReference>
<comment type="catalytic activity">
    <reaction evidence="15">
        <text>L-seryl-[protein] + ATP = O-phospho-L-seryl-[protein] + ADP + H(+)</text>
        <dbReference type="Rhea" id="RHEA:17989"/>
        <dbReference type="Rhea" id="RHEA-COMP:9863"/>
        <dbReference type="Rhea" id="RHEA-COMP:11604"/>
        <dbReference type="ChEBI" id="CHEBI:15378"/>
        <dbReference type="ChEBI" id="CHEBI:29999"/>
        <dbReference type="ChEBI" id="CHEBI:30616"/>
        <dbReference type="ChEBI" id="CHEBI:83421"/>
        <dbReference type="ChEBI" id="CHEBI:456216"/>
        <dbReference type="EC" id="2.7.11.1"/>
    </reaction>
</comment>
<name>A0AA36F773_OCTVU</name>
<comment type="similarity">
    <text evidence="3">Belongs to the protein kinase superfamily. STE Ser/Thr protein kinase family. STE20 subfamily.</text>
</comment>
<dbReference type="PANTHER" id="PTHR48012">
    <property type="entry name" value="STERILE20-LIKE KINASE, ISOFORM B-RELATED"/>
    <property type="match status" value="1"/>
</dbReference>
<keyword evidence="13" id="KW-0460">Magnesium</keyword>
<dbReference type="GO" id="GO:0005524">
    <property type="term" value="F:ATP binding"/>
    <property type="evidence" value="ECO:0007669"/>
    <property type="project" value="UniProtKB-UniRule"/>
</dbReference>
<comment type="catalytic activity">
    <reaction evidence="14">
        <text>L-threonyl-[protein] + ATP = O-phospho-L-threonyl-[protein] + ADP + H(+)</text>
        <dbReference type="Rhea" id="RHEA:46608"/>
        <dbReference type="Rhea" id="RHEA-COMP:11060"/>
        <dbReference type="Rhea" id="RHEA-COMP:11605"/>
        <dbReference type="ChEBI" id="CHEBI:15378"/>
        <dbReference type="ChEBI" id="CHEBI:30013"/>
        <dbReference type="ChEBI" id="CHEBI:30616"/>
        <dbReference type="ChEBI" id="CHEBI:61977"/>
        <dbReference type="ChEBI" id="CHEBI:456216"/>
        <dbReference type="EC" id="2.7.11.1"/>
    </reaction>
</comment>
<organism evidence="20 21">
    <name type="scientific">Octopus vulgaris</name>
    <name type="common">Common octopus</name>
    <dbReference type="NCBI Taxonomy" id="6645"/>
    <lineage>
        <taxon>Eukaryota</taxon>
        <taxon>Metazoa</taxon>
        <taxon>Spiralia</taxon>
        <taxon>Lophotrochozoa</taxon>
        <taxon>Mollusca</taxon>
        <taxon>Cephalopoda</taxon>
        <taxon>Coleoidea</taxon>
        <taxon>Octopodiformes</taxon>
        <taxon>Octopoda</taxon>
        <taxon>Incirrata</taxon>
        <taxon>Octopodidae</taxon>
        <taxon>Octopus</taxon>
    </lineage>
</organism>
<keyword evidence="7" id="KW-0597">Phosphoprotein</keyword>
<keyword evidence="5" id="KW-0963">Cytoplasm</keyword>
<dbReference type="FunFam" id="3.30.200.20:FF:000092">
    <property type="entry name" value="Serine/threonine-protein kinase 24"/>
    <property type="match status" value="1"/>
</dbReference>
<dbReference type="EMBL" id="OX597822">
    <property type="protein sequence ID" value="CAI9728376.1"/>
    <property type="molecule type" value="Genomic_DNA"/>
</dbReference>
<evidence type="ECO:0000256" key="17">
    <source>
        <dbReference type="SAM" id="Coils"/>
    </source>
</evidence>
<dbReference type="FunFam" id="1.10.510.10:FF:000411">
    <property type="entry name" value="Probable Ste20-like kinase Don3"/>
    <property type="match status" value="1"/>
</dbReference>
<feature type="region of interest" description="Disordered" evidence="18">
    <location>
        <begin position="325"/>
        <end position="357"/>
    </location>
</feature>
<evidence type="ECO:0000256" key="3">
    <source>
        <dbReference type="ARBA" id="ARBA00008874"/>
    </source>
</evidence>
<keyword evidence="8" id="KW-0808">Transferase</keyword>
<comment type="subcellular location">
    <subcellularLocation>
        <location evidence="2">Cytoplasm</location>
    </subcellularLocation>
</comment>
<dbReference type="GO" id="GO:0004674">
    <property type="term" value="F:protein serine/threonine kinase activity"/>
    <property type="evidence" value="ECO:0007669"/>
    <property type="project" value="UniProtKB-KW"/>
</dbReference>
<keyword evidence="9" id="KW-0479">Metal-binding</keyword>
<keyword evidence="11" id="KW-0418">Kinase</keyword>
<dbReference type="Pfam" id="PF20929">
    <property type="entry name" value="PDCD10_N"/>
    <property type="match status" value="1"/>
</dbReference>
<reference evidence="20" key="1">
    <citation type="submission" date="2023-08" db="EMBL/GenBank/DDBJ databases">
        <authorList>
            <person name="Alioto T."/>
            <person name="Alioto T."/>
            <person name="Gomez Garrido J."/>
        </authorList>
    </citation>
    <scope>NUCLEOTIDE SEQUENCE</scope>
</reference>
<keyword evidence="12 16" id="KW-0067">ATP-binding</keyword>
<dbReference type="GO" id="GO:0005737">
    <property type="term" value="C:cytoplasm"/>
    <property type="evidence" value="ECO:0007669"/>
    <property type="project" value="UniProtKB-SubCell"/>
</dbReference>
<dbReference type="PROSITE" id="PS50011">
    <property type="entry name" value="PROTEIN_KINASE_DOM"/>
    <property type="match status" value="1"/>
</dbReference>
<feature type="domain" description="Protein kinase" evidence="19">
    <location>
        <begin position="16"/>
        <end position="266"/>
    </location>
</feature>
<feature type="region of interest" description="Disordered" evidence="18">
    <location>
        <begin position="288"/>
        <end position="309"/>
    </location>
</feature>
<evidence type="ECO:0000256" key="18">
    <source>
        <dbReference type="SAM" id="MobiDB-lite"/>
    </source>
</evidence>